<feature type="non-terminal residue" evidence="2">
    <location>
        <position position="1"/>
    </location>
</feature>
<dbReference type="Proteomes" id="UP000325440">
    <property type="component" value="Unassembled WGS sequence"/>
</dbReference>
<evidence type="ECO:0000313" key="3">
    <source>
        <dbReference type="Proteomes" id="UP000325440"/>
    </source>
</evidence>
<keyword evidence="3" id="KW-1185">Reference proteome</keyword>
<name>A0A5E4NJ38_9HEMI</name>
<accession>A0A5E4NJ38</accession>
<dbReference type="EMBL" id="CABPRJ010001949">
    <property type="protein sequence ID" value="VVC42381.1"/>
    <property type="molecule type" value="Genomic_DNA"/>
</dbReference>
<feature type="compositionally biased region" description="Basic and acidic residues" evidence="1">
    <location>
        <begin position="59"/>
        <end position="69"/>
    </location>
</feature>
<dbReference type="AlphaFoldDB" id="A0A5E4NJ38"/>
<evidence type="ECO:0000256" key="1">
    <source>
        <dbReference type="SAM" id="MobiDB-lite"/>
    </source>
</evidence>
<evidence type="ECO:0000313" key="2">
    <source>
        <dbReference type="EMBL" id="VVC42381.1"/>
    </source>
</evidence>
<reference evidence="2 3" key="1">
    <citation type="submission" date="2019-08" db="EMBL/GenBank/DDBJ databases">
        <authorList>
            <person name="Alioto T."/>
            <person name="Alioto T."/>
            <person name="Gomez Garrido J."/>
        </authorList>
    </citation>
    <scope>NUCLEOTIDE SEQUENCE [LARGE SCALE GENOMIC DNA]</scope>
</reference>
<proteinExistence type="predicted"/>
<sequence length="115" mass="13317">GIVCFLFFFRRYAPTGFFPYATHAGSLAIAIRTRGQPAADAERFRPEIFPPRTRGNYNRGRERERERVSDSVTTGDTAVGGHRFTKKKTTAYPSLFRTHFFRYLHQNRSLPTNTR</sequence>
<protein>
    <submittedName>
        <fullName evidence="2">Uncharacterized protein</fullName>
    </submittedName>
</protein>
<feature type="region of interest" description="Disordered" evidence="1">
    <location>
        <begin position="40"/>
        <end position="85"/>
    </location>
</feature>
<organism evidence="2 3">
    <name type="scientific">Cinara cedri</name>
    <dbReference type="NCBI Taxonomy" id="506608"/>
    <lineage>
        <taxon>Eukaryota</taxon>
        <taxon>Metazoa</taxon>
        <taxon>Ecdysozoa</taxon>
        <taxon>Arthropoda</taxon>
        <taxon>Hexapoda</taxon>
        <taxon>Insecta</taxon>
        <taxon>Pterygota</taxon>
        <taxon>Neoptera</taxon>
        <taxon>Paraneoptera</taxon>
        <taxon>Hemiptera</taxon>
        <taxon>Sternorrhyncha</taxon>
        <taxon>Aphidomorpha</taxon>
        <taxon>Aphidoidea</taxon>
        <taxon>Aphididae</taxon>
        <taxon>Lachninae</taxon>
        <taxon>Cinara</taxon>
    </lineage>
</organism>
<gene>
    <name evidence="2" type="ORF">CINCED_3A015212</name>
</gene>